<dbReference type="GO" id="GO:0000155">
    <property type="term" value="F:phosphorelay sensor kinase activity"/>
    <property type="evidence" value="ECO:0007669"/>
    <property type="project" value="InterPro"/>
</dbReference>
<dbReference type="Pfam" id="PF00512">
    <property type="entry name" value="HisKA"/>
    <property type="match status" value="1"/>
</dbReference>
<dbReference type="SUPFAM" id="SSF47384">
    <property type="entry name" value="Homodimeric domain of signal transducing histidine kinase"/>
    <property type="match status" value="1"/>
</dbReference>
<evidence type="ECO:0000259" key="12">
    <source>
        <dbReference type="PROSITE" id="PS50109"/>
    </source>
</evidence>
<dbReference type="OrthoDB" id="84942at2"/>
<dbReference type="InterPro" id="IPR004358">
    <property type="entry name" value="Sig_transdc_His_kin-like_C"/>
</dbReference>
<evidence type="ECO:0000313" key="13">
    <source>
        <dbReference type="EMBL" id="EMZ22589.1"/>
    </source>
</evidence>
<dbReference type="Gene3D" id="3.30.565.10">
    <property type="entry name" value="Histidine kinase-like ATPase, C-terminal domain"/>
    <property type="match status" value="1"/>
</dbReference>
<organism evidence="13 14">
    <name type="scientific">Eubacterium plexicaudatum ASF492</name>
    <dbReference type="NCBI Taxonomy" id="1235802"/>
    <lineage>
        <taxon>Bacteria</taxon>
        <taxon>Bacillati</taxon>
        <taxon>Bacillota</taxon>
        <taxon>Clostridia</taxon>
        <taxon>Eubacteriales</taxon>
        <taxon>Eubacteriaceae</taxon>
        <taxon>Eubacterium</taxon>
    </lineage>
</organism>
<dbReference type="InterPro" id="IPR036097">
    <property type="entry name" value="HisK_dim/P_sf"/>
</dbReference>
<dbReference type="EMBL" id="AQFT01000120">
    <property type="protein sequence ID" value="EMZ22589.1"/>
    <property type="molecule type" value="Genomic_DNA"/>
</dbReference>
<dbReference type="Gene3D" id="1.10.287.130">
    <property type="match status" value="1"/>
</dbReference>
<dbReference type="CDD" id="cd00082">
    <property type="entry name" value="HisKA"/>
    <property type="match status" value="1"/>
</dbReference>
<dbReference type="PANTHER" id="PTHR45528:SF8">
    <property type="entry name" value="HISTIDINE KINASE"/>
    <property type="match status" value="1"/>
</dbReference>
<dbReference type="EC" id="2.7.13.3" evidence="3"/>
<dbReference type="PATRIC" id="fig|1235802.3.peg.4200"/>
<dbReference type="Proteomes" id="UP000012589">
    <property type="component" value="Unassembled WGS sequence"/>
</dbReference>
<dbReference type="InterPro" id="IPR003594">
    <property type="entry name" value="HATPase_dom"/>
</dbReference>
<dbReference type="PRINTS" id="PR00344">
    <property type="entry name" value="BCTRLSENSOR"/>
</dbReference>
<dbReference type="AlphaFoldDB" id="N2ADT7"/>
<evidence type="ECO:0000256" key="2">
    <source>
        <dbReference type="ARBA" id="ARBA00004141"/>
    </source>
</evidence>
<dbReference type="InterPro" id="IPR005467">
    <property type="entry name" value="His_kinase_dom"/>
</dbReference>
<accession>N2ADT7</accession>
<dbReference type="PROSITE" id="PS50109">
    <property type="entry name" value="HIS_KIN"/>
    <property type="match status" value="1"/>
</dbReference>
<keyword evidence="6 11" id="KW-0812">Transmembrane</keyword>
<evidence type="ECO:0000256" key="10">
    <source>
        <dbReference type="ARBA" id="ARBA00023136"/>
    </source>
</evidence>
<proteinExistence type="predicted"/>
<comment type="catalytic activity">
    <reaction evidence="1">
        <text>ATP + protein L-histidine = ADP + protein N-phospho-L-histidine.</text>
        <dbReference type="EC" id="2.7.13.3"/>
    </reaction>
</comment>
<dbReference type="Gene3D" id="6.10.340.10">
    <property type="match status" value="1"/>
</dbReference>
<comment type="subcellular location">
    <subcellularLocation>
        <location evidence="2">Membrane</location>
        <topology evidence="2">Multi-pass membrane protein</topology>
    </subcellularLocation>
</comment>
<feature type="transmembrane region" description="Helical" evidence="11">
    <location>
        <begin position="151"/>
        <end position="172"/>
    </location>
</feature>
<reference evidence="13 14" key="1">
    <citation type="journal article" date="2014" name="Genome Announc.">
        <title>Draft genome sequences of the altered schaedler flora, a defined bacterial community from gnotobiotic mice.</title>
        <authorList>
            <person name="Wannemuehler M.J."/>
            <person name="Overstreet A.M."/>
            <person name="Ward D.V."/>
            <person name="Phillips G.J."/>
        </authorList>
    </citation>
    <scope>NUCLEOTIDE SEQUENCE [LARGE SCALE GENOMIC DNA]</scope>
    <source>
        <strain evidence="13 14">ASF492</strain>
    </source>
</reference>
<gene>
    <name evidence="13" type="ORF">C823_03970</name>
</gene>
<evidence type="ECO:0000256" key="7">
    <source>
        <dbReference type="ARBA" id="ARBA00022777"/>
    </source>
</evidence>
<sequence length="455" mass="52277">MGIRKPTSLRTVFLQFLFMLLFGLLGAVAIPFLALVFSTTIGITTYGDYSEIKANELAPIIAATPDLSEIRIPIGIEYVLLDKNYQVLESTLNENDLEEALQYAKTGISAENLQKNYMFVTREQEYVVLQYFIGSRFTNDWMEEHFLSPELLLYLMILINCIVVSAILTTRLSNSLWRQLKPLFDATEKVSNHNLDFEVGHSKIKEFEKLLFSFSEMKTNLKDSLEKQWETELMQKEQIAALAHDIKTPLTVIQGNADLIIETELDREQRLYIEYILKSAEQMHIYIKTLIDISRAAMGYQLNVEMVNISEYMNYLKEQIKPLCKTKKVNLEWDNISTLKRMKVDKMQIERSIMNVVNNAIEHSEEGSHLYSSFVVKDNYLILSIVDEGKGFSKEALQHAQECFFMDDHSRTSKMHFGMGLYIASSIIKQHGGELILNNSLQTKGAQVIIKIPCN</sequence>
<dbReference type="SUPFAM" id="SSF55874">
    <property type="entry name" value="ATPase domain of HSP90 chaperone/DNA topoisomerase II/histidine kinase"/>
    <property type="match status" value="1"/>
</dbReference>
<keyword evidence="4" id="KW-0597">Phosphoprotein</keyword>
<evidence type="ECO:0000256" key="8">
    <source>
        <dbReference type="ARBA" id="ARBA00022989"/>
    </source>
</evidence>
<dbReference type="InterPro" id="IPR036890">
    <property type="entry name" value="HATPase_C_sf"/>
</dbReference>
<keyword evidence="8 11" id="KW-1133">Transmembrane helix</keyword>
<comment type="caution">
    <text evidence="13">The sequence shown here is derived from an EMBL/GenBank/DDBJ whole genome shotgun (WGS) entry which is preliminary data.</text>
</comment>
<dbReference type="InterPro" id="IPR050398">
    <property type="entry name" value="HssS/ArlS-like"/>
</dbReference>
<evidence type="ECO:0000256" key="9">
    <source>
        <dbReference type="ARBA" id="ARBA00023012"/>
    </source>
</evidence>
<evidence type="ECO:0000256" key="6">
    <source>
        <dbReference type="ARBA" id="ARBA00022692"/>
    </source>
</evidence>
<dbReference type="InterPro" id="IPR003661">
    <property type="entry name" value="HisK_dim/P_dom"/>
</dbReference>
<dbReference type="STRING" id="1235802.C823_03970"/>
<dbReference type="Pfam" id="PF02518">
    <property type="entry name" value="HATPase_c"/>
    <property type="match status" value="1"/>
</dbReference>
<feature type="transmembrane region" description="Helical" evidence="11">
    <location>
        <begin position="12"/>
        <end position="37"/>
    </location>
</feature>
<dbReference type="HOGENOM" id="CLU_000445_89_34_9"/>
<evidence type="ECO:0000256" key="1">
    <source>
        <dbReference type="ARBA" id="ARBA00000085"/>
    </source>
</evidence>
<keyword evidence="7" id="KW-0418">Kinase</keyword>
<evidence type="ECO:0000256" key="4">
    <source>
        <dbReference type="ARBA" id="ARBA00022553"/>
    </source>
</evidence>
<protein>
    <recommendedName>
        <fullName evidence="3">histidine kinase</fullName>
        <ecNumber evidence="3">2.7.13.3</ecNumber>
    </recommendedName>
</protein>
<dbReference type="eggNOG" id="COG2205">
    <property type="taxonomic scope" value="Bacteria"/>
</dbReference>
<keyword evidence="5" id="KW-0808">Transferase</keyword>
<evidence type="ECO:0000256" key="3">
    <source>
        <dbReference type="ARBA" id="ARBA00012438"/>
    </source>
</evidence>
<evidence type="ECO:0000256" key="5">
    <source>
        <dbReference type="ARBA" id="ARBA00022679"/>
    </source>
</evidence>
<keyword evidence="9" id="KW-0902">Two-component regulatory system</keyword>
<evidence type="ECO:0000313" key="14">
    <source>
        <dbReference type="Proteomes" id="UP000012589"/>
    </source>
</evidence>
<dbReference type="PANTHER" id="PTHR45528">
    <property type="entry name" value="SENSOR HISTIDINE KINASE CPXA"/>
    <property type="match status" value="1"/>
</dbReference>
<dbReference type="SMART" id="SM00388">
    <property type="entry name" value="HisKA"/>
    <property type="match status" value="1"/>
</dbReference>
<name>N2ADT7_9FIRM</name>
<evidence type="ECO:0000256" key="11">
    <source>
        <dbReference type="SAM" id="Phobius"/>
    </source>
</evidence>
<keyword evidence="14" id="KW-1185">Reference proteome</keyword>
<dbReference type="SMART" id="SM00387">
    <property type="entry name" value="HATPase_c"/>
    <property type="match status" value="1"/>
</dbReference>
<feature type="domain" description="Histidine kinase" evidence="12">
    <location>
        <begin position="241"/>
        <end position="455"/>
    </location>
</feature>
<dbReference type="GO" id="GO:0005886">
    <property type="term" value="C:plasma membrane"/>
    <property type="evidence" value="ECO:0007669"/>
    <property type="project" value="TreeGrafter"/>
</dbReference>
<keyword evidence="10 11" id="KW-0472">Membrane</keyword>